<dbReference type="SMART" id="SM00449">
    <property type="entry name" value="SPRY"/>
    <property type="match status" value="1"/>
</dbReference>
<gene>
    <name evidence="3" type="ORF">GSOID_T00015439001</name>
</gene>
<dbReference type="SUPFAM" id="SSF52540">
    <property type="entry name" value="P-loop containing nucleoside triphosphate hydrolases"/>
    <property type="match status" value="1"/>
</dbReference>
<feature type="compositionally biased region" description="Acidic residues" evidence="1">
    <location>
        <begin position="54"/>
        <end position="71"/>
    </location>
</feature>
<evidence type="ECO:0000313" key="3">
    <source>
        <dbReference type="EMBL" id="CBY19787.1"/>
    </source>
</evidence>
<dbReference type="EMBL" id="FN653079">
    <property type="protein sequence ID" value="CBY19787.1"/>
    <property type="molecule type" value="Genomic_DNA"/>
</dbReference>
<evidence type="ECO:0000259" key="2">
    <source>
        <dbReference type="SMART" id="SM00449"/>
    </source>
</evidence>
<dbReference type="GO" id="GO:0003723">
    <property type="term" value="F:RNA binding"/>
    <property type="evidence" value="ECO:0007669"/>
    <property type="project" value="TreeGrafter"/>
</dbReference>
<feature type="region of interest" description="Disordered" evidence="1">
    <location>
        <begin position="51"/>
        <end position="228"/>
    </location>
</feature>
<feature type="compositionally biased region" description="Basic and acidic residues" evidence="1">
    <location>
        <begin position="645"/>
        <end position="669"/>
    </location>
</feature>
<feature type="compositionally biased region" description="Basic and acidic residues" evidence="1">
    <location>
        <begin position="188"/>
        <end position="228"/>
    </location>
</feature>
<dbReference type="GO" id="GO:0005634">
    <property type="term" value="C:nucleus"/>
    <property type="evidence" value="ECO:0007669"/>
    <property type="project" value="TreeGrafter"/>
</dbReference>
<feature type="compositionally biased region" description="Polar residues" evidence="1">
    <location>
        <begin position="84"/>
        <end position="95"/>
    </location>
</feature>
<dbReference type="Gene3D" id="2.60.120.920">
    <property type="match status" value="1"/>
</dbReference>
<dbReference type="FunCoup" id="E4XMP5">
    <property type="interactions" value="436"/>
</dbReference>
<feature type="compositionally biased region" description="Basic and acidic residues" evidence="1">
    <location>
        <begin position="72"/>
        <end position="81"/>
    </location>
</feature>
<accession>E4XMP5</accession>
<dbReference type="Proteomes" id="UP000001307">
    <property type="component" value="Unassembled WGS sequence"/>
</dbReference>
<dbReference type="InterPro" id="IPR043136">
    <property type="entry name" value="B30.2/SPRY_sf"/>
</dbReference>
<evidence type="ECO:0000313" key="4">
    <source>
        <dbReference type="Proteomes" id="UP000001307"/>
    </source>
</evidence>
<dbReference type="AlphaFoldDB" id="E4XMP5"/>
<organism evidence="3 4">
    <name type="scientific">Oikopleura dioica</name>
    <name type="common">Tunicate</name>
    <dbReference type="NCBI Taxonomy" id="34765"/>
    <lineage>
        <taxon>Eukaryota</taxon>
        <taxon>Metazoa</taxon>
        <taxon>Chordata</taxon>
        <taxon>Tunicata</taxon>
        <taxon>Appendicularia</taxon>
        <taxon>Copelata</taxon>
        <taxon>Oikopleuridae</taxon>
        <taxon>Oikopleura</taxon>
    </lineage>
</organism>
<dbReference type="SUPFAM" id="SSF49899">
    <property type="entry name" value="Concanavalin A-like lectins/glucanases"/>
    <property type="match status" value="1"/>
</dbReference>
<keyword evidence="4" id="KW-1185">Reference proteome</keyword>
<dbReference type="Gene3D" id="1.10.720.30">
    <property type="entry name" value="SAP domain"/>
    <property type="match status" value="1"/>
</dbReference>
<sequence length="760" mass="87295">MTQFDEASIAKLKVIELKQELEKLNVDIPKGAKKADLAALLRSVTIEAAKEEHDSLEEANDDLEGDMDDLEADLKAVKEEETASLETENNASSESAPDAKVEEKKVNGESIQDDKTESEEKVVKAEVKEERDGSIELHADTADLDAEKKDEEEKRDTEIGDPPVPKDFGDIRGESPELAPPPIKKRRENPSHDSNRSAYRHSEPRRRSDYREKSPNRRAVRMDHDPSWDDSRVQISPYMADLNLKITESNRCENLNYEGLGYCYAGAKATHGVRGGKVCFELHISREMPTKHLHPDEKSLYWCRVGWSTGMSDLNLGEDQGSIGFDSHAKLAYNKKFMEYGSTFRRGDTIGCFLDLTDPKLITVAYTRNGKQQLTDDGAETVTYNREELGCAEQSAFYPHFLIKNYSVHMHFGRRSSTYNDMWESSPKALRDYTLIGAVPVEERIAGPKESEDKRNCSVIMMCGLPSSGKTTWVDKFMNDNRAKHFHMIGNESIMDKMSICGEKREKYSNKYGTPFEELQSKVMGSVLRIMERANRKKRNYILDQANIYRNGHVKKMGPFEGFHRRCIVVVPSDEEYERRKQKKQSEGGRKITNENMMKWKAAMSLPEKDDNLFEKIEYLDLQEEEAKKLVAKYNEEGDAFKKIQDEKYGRSTDDRDRRSDSRTSRSREVYSNPPPVLYSNSLPGGDQNAQQWQDYYKKYFECYGQYPSSAPPPVVQQTYSSGNGNAAQWQQYHQQYQQYYQQYQQFYQTAQNQQPPPSK</sequence>
<reference evidence="3 4" key="1">
    <citation type="journal article" date="2010" name="Science">
        <title>Plasticity of animal genome architecture unmasked by rapid evolution of a pelagic tunicate.</title>
        <authorList>
            <person name="Denoeud F."/>
            <person name="Henriet S."/>
            <person name="Mungpakdee S."/>
            <person name="Aury J.M."/>
            <person name="Da Silva C."/>
            <person name="Brinkmann H."/>
            <person name="Mikhaleva J."/>
            <person name="Olsen L.C."/>
            <person name="Jubin C."/>
            <person name="Canestro C."/>
            <person name="Bouquet J.M."/>
            <person name="Danks G."/>
            <person name="Poulain J."/>
            <person name="Campsteijn C."/>
            <person name="Adamski M."/>
            <person name="Cross I."/>
            <person name="Yadetie F."/>
            <person name="Muffato M."/>
            <person name="Louis A."/>
            <person name="Butcher S."/>
            <person name="Tsagkogeorga G."/>
            <person name="Konrad A."/>
            <person name="Singh S."/>
            <person name="Jensen M.F."/>
            <person name="Cong E.H."/>
            <person name="Eikeseth-Otteraa H."/>
            <person name="Noel B."/>
            <person name="Anthouard V."/>
            <person name="Porcel B.M."/>
            <person name="Kachouri-Lafond R."/>
            <person name="Nishino A."/>
            <person name="Ugolini M."/>
            <person name="Chourrout P."/>
            <person name="Nishida H."/>
            <person name="Aasland R."/>
            <person name="Huzurbazar S."/>
            <person name="Westhof E."/>
            <person name="Delsuc F."/>
            <person name="Lehrach H."/>
            <person name="Reinhardt R."/>
            <person name="Weissenbach J."/>
            <person name="Roy S.W."/>
            <person name="Artiguenave F."/>
            <person name="Postlethwait J.H."/>
            <person name="Manak J.R."/>
            <person name="Thompson E.M."/>
            <person name="Jaillon O."/>
            <person name="Du Pasquier L."/>
            <person name="Boudinot P."/>
            <person name="Liberles D.A."/>
            <person name="Volff J.N."/>
            <person name="Philippe H."/>
            <person name="Lenhard B."/>
            <person name="Roest Crollius H."/>
            <person name="Wincker P."/>
            <person name="Chourrout D."/>
        </authorList>
    </citation>
    <scope>NUCLEOTIDE SEQUENCE [LARGE SCALE GENOMIC DNA]</scope>
</reference>
<feature type="compositionally biased region" description="Basic and acidic residues" evidence="1">
    <location>
        <begin position="97"/>
        <end position="158"/>
    </location>
</feature>
<dbReference type="PANTHER" id="PTHR12381:SF56">
    <property type="entry name" value="B30.2_SPRY DOMAIN-CONTAINING PROTEIN-RELATED"/>
    <property type="match status" value="1"/>
</dbReference>
<dbReference type="Pfam" id="PF13671">
    <property type="entry name" value="AAA_33"/>
    <property type="match status" value="1"/>
</dbReference>
<feature type="region of interest" description="Disordered" evidence="1">
    <location>
        <begin position="645"/>
        <end position="686"/>
    </location>
</feature>
<proteinExistence type="predicted"/>
<feature type="region of interest" description="Disordered" evidence="1">
    <location>
        <begin position="574"/>
        <end position="593"/>
    </location>
</feature>
<dbReference type="Pfam" id="PF00622">
    <property type="entry name" value="SPRY"/>
    <property type="match status" value="1"/>
</dbReference>
<dbReference type="InterPro" id="IPR036361">
    <property type="entry name" value="SAP_dom_sf"/>
</dbReference>
<protein>
    <recommendedName>
        <fullName evidence="2">SPRY domain-containing protein</fullName>
    </recommendedName>
</protein>
<feature type="domain" description="SPRY" evidence="2">
    <location>
        <begin position="275"/>
        <end position="416"/>
    </location>
</feature>
<dbReference type="OrthoDB" id="445357at2759"/>
<dbReference type="GO" id="GO:0000380">
    <property type="term" value="P:alternative mRNA splicing, via spliceosome"/>
    <property type="evidence" value="ECO:0007669"/>
    <property type="project" value="TreeGrafter"/>
</dbReference>
<dbReference type="InParanoid" id="E4XMP5"/>
<dbReference type="InterPro" id="IPR013320">
    <property type="entry name" value="ConA-like_dom_sf"/>
</dbReference>
<feature type="compositionally biased region" description="Basic and acidic residues" evidence="1">
    <location>
        <begin position="584"/>
        <end position="593"/>
    </location>
</feature>
<dbReference type="PANTHER" id="PTHR12381">
    <property type="entry name" value="HETEROGENEOUS NUCLEAR RIBONUCLEOPROTEIN U FAMILY MEMBER"/>
    <property type="match status" value="1"/>
</dbReference>
<name>E4XMP5_OIKDI</name>
<evidence type="ECO:0000256" key="1">
    <source>
        <dbReference type="SAM" id="MobiDB-lite"/>
    </source>
</evidence>
<dbReference type="InterPro" id="IPR027417">
    <property type="entry name" value="P-loop_NTPase"/>
</dbReference>
<dbReference type="InterPro" id="IPR003877">
    <property type="entry name" value="SPRY_dom"/>
</dbReference>
<dbReference type="Gene3D" id="3.40.50.300">
    <property type="entry name" value="P-loop containing nucleotide triphosphate hydrolases"/>
    <property type="match status" value="1"/>
</dbReference>